<sequence length="128" mass="14484">MASGGVCRMLGHANVTNGLTEERLSTSGPAVHDRIARRDMRSHWALNGKNHNDNNNKRSSNNKNNQIKQKKEQKREILGITCEEHNDAILSIRGIKGRSNPRGDPEHRVYVRLMTSGRWLGDEDSKMI</sequence>
<feature type="non-terminal residue" evidence="2">
    <location>
        <position position="128"/>
    </location>
</feature>
<feature type="compositionally biased region" description="Low complexity" evidence="1">
    <location>
        <begin position="57"/>
        <end position="67"/>
    </location>
</feature>
<accession>A0A6H5GZV6</accession>
<name>A0A6H5GZV6_9HEMI</name>
<gene>
    <name evidence="2" type="ORF">NTEN_LOCUS13788</name>
</gene>
<feature type="region of interest" description="Disordered" evidence="1">
    <location>
        <begin position="20"/>
        <end position="76"/>
    </location>
</feature>
<feature type="compositionally biased region" description="Basic and acidic residues" evidence="1">
    <location>
        <begin position="31"/>
        <end position="42"/>
    </location>
</feature>
<dbReference type="EMBL" id="CADCXU010020482">
    <property type="protein sequence ID" value="CAB0008542.1"/>
    <property type="molecule type" value="Genomic_DNA"/>
</dbReference>
<dbReference type="AlphaFoldDB" id="A0A6H5GZV6"/>
<protein>
    <submittedName>
        <fullName evidence="2">Uncharacterized protein</fullName>
    </submittedName>
</protein>
<reference evidence="2 3" key="1">
    <citation type="submission" date="2020-02" db="EMBL/GenBank/DDBJ databases">
        <authorList>
            <person name="Ferguson B K."/>
        </authorList>
    </citation>
    <scope>NUCLEOTIDE SEQUENCE [LARGE SCALE GENOMIC DNA]</scope>
</reference>
<proteinExistence type="predicted"/>
<keyword evidence="3" id="KW-1185">Reference proteome</keyword>
<evidence type="ECO:0000313" key="2">
    <source>
        <dbReference type="EMBL" id="CAB0008542.1"/>
    </source>
</evidence>
<organism evidence="2 3">
    <name type="scientific">Nesidiocoris tenuis</name>
    <dbReference type="NCBI Taxonomy" id="355587"/>
    <lineage>
        <taxon>Eukaryota</taxon>
        <taxon>Metazoa</taxon>
        <taxon>Ecdysozoa</taxon>
        <taxon>Arthropoda</taxon>
        <taxon>Hexapoda</taxon>
        <taxon>Insecta</taxon>
        <taxon>Pterygota</taxon>
        <taxon>Neoptera</taxon>
        <taxon>Paraneoptera</taxon>
        <taxon>Hemiptera</taxon>
        <taxon>Heteroptera</taxon>
        <taxon>Panheteroptera</taxon>
        <taxon>Cimicomorpha</taxon>
        <taxon>Miridae</taxon>
        <taxon>Dicyphina</taxon>
        <taxon>Nesidiocoris</taxon>
    </lineage>
</organism>
<evidence type="ECO:0000256" key="1">
    <source>
        <dbReference type="SAM" id="MobiDB-lite"/>
    </source>
</evidence>
<dbReference type="Proteomes" id="UP000479000">
    <property type="component" value="Unassembled WGS sequence"/>
</dbReference>
<evidence type="ECO:0000313" key="3">
    <source>
        <dbReference type="Proteomes" id="UP000479000"/>
    </source>
</evidence>